<sequence length="88" mass="9815">MTKPKVLRRGGIGVPRDAIYVGRPTKWGNPYVIGRDGTRKAVIQKYRLWLEGNEDLLAALPDLRGKTLTCWCAPRACHADILLEKANA</sequence>
<reference evidence="2" key="1">
    <citation type="journal article" date="2015" name="Nature">
        <title>Complex archaea that bridge the gap between prokaryotes and eukaryotes.</title>
        <authorList>
            <person name="Spang A."/>
            <person name="Saw J.H."/>
            <person name="Jorgensen S.L."/>
            <person name="Zaremba-Niedzwiedzka K."/>
            <person name="Martijn J."/>
            <person name="Lind A.E."/>
            <person name="van Eijk R."/>
            <person name="Schleper C."/>
            <person name="Guy L."/>
            <person name="Ettema T.J."/>
        </authorList>
    </citation>
    <scope>NUCLEOTIDE SEQUENCE</scope>
</reference>
<gene>
    <name evidence="2" type="ORF">LCGC14_2533270</name>
</gene>
<evidence type="ECO:0000259" key="1">
    <source>
        <dbReference type="Pfam" id="PF14216"/>
    </source>
</evidence>
<proteinExistence type="predicted"/>
<feature type="domain" description="DUF4326" evidence="1">
    <location>
        <begin position="11"/>
        <end position="84"/>
    </location>
</feature>
<comment type="caution">
    <text evidence="2">The sequence shown here is derived from an EMBL/GenBank/DDBJ whole genome shotgun (WGS) entry which is preliminary data.</text>
</comment>
<dbReference type="EMBL" id="LAZR01041160">
    <property type="protein sequence ID" value="KKL12687.1"/>
    <property type="molecule type" value="Genomic_DNA"/>
</dbReference>
<dbReference type="AlphaFoldDB" id="A0A0F9BFS3"/>
<organism evidence="2">
    <name type="scientific">marine sediment metagenome</name>
    <dbReference type="NCBI Taxonomy" id="412755"/>
    <lineage>
        <taxon>unclassified sequences</taxon>
        <taxon>metagenomes</taxon>
        <taxon>ecological metagenomes</taxon>
    </lineage>
</organism>
<protein>
    <recommendedName>
        <fullName evidence="1">DUF4326 domain-containing protein</fullName>
    </recommendedName>
</protein>
<evidence type="ECO:0000313" key="2">
    <source>
        <dbReference type="EMBL" id="KKL12687.1"/>
    </source>
</evidence>
<accession>A0A0F9BFS3</accession>
<dbReference type="Pfam" id="PF14216">
    <property type="entry name" value="DUF4326"/>
    <property type="match status" value="1"/>
</dbReference>
<name>A0A0F9BFS3_9ZZZZ</name>
<dbReference type="InterPro" id="IPR025475">
    <property type="entry name" value="DUF4326"/>
</dbReference>